<dbReference type="Pfam" id="PF01750">
    <property type="entry name" value="HycI"/>
    <property type="match status" value="1"/>
</dbReference>
<dbReference type="InterPro" id="IPR023430">
    <property type="entry name" value="Pept_HybD-like_dom_sf"/>
</dbReference>
<keyword evidence="4" id="KW-0378">Hydrolase</keyword>
<evidence type="ECO:0000256" key="4">
    <source>
        <dbReference type="ARBA" id="ARBA00022801"/>
    </source>
</evidence>
<protein>
    <submittedName>
        <fullName evidence="5">Peptidase M52</fullName>
    </submittedName>
</protein>
<dbReference type="PANTHER" id="PTHR30302">
    <property type="entry name" value="HYDROGENASE 1 MATURATION PROTEASE"/>
    <property type="match status" value="1"/>
</dbReference>
<dbReference type="EMBL" id="AP025591">
    <property type="protein sequence ID" value="BDG01370.1"/>
    <property type="molecule type" value="Genomic_DNA"/>
</dbReference>
<sequence length="166" mass="16767">MSAPVLIAGVGNVFFADDGFGVEVVRRLAEEALPADVEVTDFGIGGLQLALRLLDPLRLAVIVDALPRGGAPGALYVVEPALDAAPEGTGGGAHAMDVGAVLATARAMGGKLPRILIVGCEPGAIQARMGLGDAVEAAVGPAVRLVRELVDRALMGDVAPVEEARS</sequence>
<keyword evidence="6" id="KW-1185">Reference proteome</keyword>
<proteinExistence type="inferred from homology"/>
<evidence type="ECO:0000256" key="3">
    <source>
        <dbReference type="ARBA" id="ARBA00022750"/>
    </source>
</evidence>
<evidence type="ECO:0000313" key="6">
    <source>
        <dbReference type="Proteomes" id="UP001162891"/>
    </source>
</evidence>
<dbReference type="InterPro" id="IPR000671">
    <property type="entry name" value="Peptidase_A31"/>
</dbReference>
<evidence type="ECO:0000256" key="1">
    <source>
        <dbReference type="ARBA" id="ARBA00006814"/>
    </source>
</evidence>
<comment type="similarity">
    <text evidence="1">Belongs to the peptidase A31 family.</text>
</comment>
<reference evidence="6" key="1">
    <citation type="journal article" date="2022" name="Int. J. Syst. Evol. Microbiol.">
        <title>Anaeromyxobacter oryzae sp. nov., Anaeromyxobacter diazotrophicus sp. nov. and Anaeromyxobacter paludicola sp. nov., isolated from paddy soils.</title>
        <authorList>
            <person name="Itoh H."/>
            <person name="Xu Z."/>
            <person name="Mise K."/>
            <person name="Masuda Y."/>
            <person name="Ushijima N."/>
            <person name="Hayakawa C."/>
            <person name="Shiratori Y."/>
            <person name="Senoo K."/>
        </authorList>
    </citation>
    <scope>NUCLEOTIDE SEQUENCE [LARGE SCALE GENOMIC DNA]</scope>
    <source>
        <strain evidence="6">Red232</strain>
    </source>
</reference>
<evidence type="ECO:0000256" key="2">
    <source>
        <dbReference type="ARBA" id="ARBA00022670"/>
    </source>
</evidence>
<dbReference type="Proteomes" id="UP001162891">
    <property type="component" value="Chromosome"/>
</dbReference>
<dbReference type="SUPFAM" id="SSF53163">
    <property type="entry name" value="HybD-like"/>
    <property type="match status" value="1"/>
</dbReference>
<evidence type="ECO:0000313" key="5">
    <source>
        <dbReference type="EMBL" id="BDG01370.1"/>
    </source>
</evidence>
<dbReference type="PRINTS" id="PR00446">
    <property type="entry name" value="HYDRGNUPTAKE"/>
</dbReference>
<keyword evidence="3" id="KW-0064">Aspartyl protease</keyword>
<accession>A0ABN6MKA2</accession>
<dbReference type="NCBIfam" id="TIGR00072">
    <property type="entry name" value="hydrog_prot"/>
    <property type="match status" value="1"/>
</dbReference>
<dbReference type="RefSeq" id="WP_248357840.1">
    <property type="nucleotide sequence ID" value="NZ_AP025591.1"/>
</dbReference>
<dbReference type="PANTHER" id="PTHR30302:SF1">
    <property type="entry name" value="HYDROGENASE 2 MATURATION PROTEASE"/>
    <property type="match status" value="1"/>
</dbReference>
<organism evidence="5 6">
    <name type="scientific">Anaeromyxobacter oryzae</name>
    <dbReference type="NCBI Taxonomy" id="2918170"/>
    <lineage>
        <taxon>Bacteria</taxon>
        <taxon>Pseudomonadati</taxon>
        <taxon>Myxococcota</taxon>
        <taxon>Myxococcia</taxon>
        <taxon>Myxococcales</taxon>
        <taxon>Cystobacterineae</taxon>
        <taxon>Anaeromyxobacteraceae</taxon>
        <taxon>Anaeromyxobacter</taxon>
    </lineage>
</organism>
<gene>
    <name evidence="5" type="ORF">AMOR_03660</name>
</gene>
<name>A0ABN6MKA2_9BACT</name>
<dbReference type="Gene3D" id="3.40.50.1450">
    <property type="entry name" value="HybD-like"/>
    <property type="match status" value="1"/>
</dbReference>
<keyword evidence="2" id="KW-0645">Protease</keyword>